<dbReference type="PROSITE" id="PS50113">
    <property type="entry name" value="PAC"/>
    <property type="match status" value="5"/>
</dbReference>
<evidence type="ECO:0000256" key="5">
    <source>
        <dbReference type="ARBA" id="ARBA00022777"/>
    </source>
</evidence>
<evidence type="ECO:0000313" key="10">
    <source>
        <dbReference type="EMBL" id="WKN39245.1"/>
    </source>
</evidence>
<dbReference type="SMART" id="SM00091">
    <property type="entry name" value="PAS"/>
    <property type="match status" value="7"/>
</dbReference>
<dbReference type="InterPro" id="IPR003661">
    <property type="entry name" value="HisK_dim/P_dom"/>
</dbReference>
<evidence type="ECO:0000256" key="1">
    <source>
        <dbReference type="ARBA" id="ARBA00000085"/>
    </source>
</evidence>
<feature type="domain" description="PAC" evidence="9">
    <location>
        <begin position="449"/>
        <end position="499"/>
    </location>
</feature>
<dbReference type="Pfam" id="PF13426">
    <property type="entry name" value="PAS_9"/>
    <property type="match status" value="2"/>
</dbReference>
<dbReference type="SMART" id="SM00086">
    <property type="entry name" value="PAC"/>
    <property type="match status" value="7"/>
</dbReference>
<dbReference type="PROSITE" id="PS50109">
    <property type="entry name" value="HIS_KIN"/>
    <property type="match status" value="1"/>
</dbReference>
<dbReference type="Gene3D" id="3.30.450.20">
    <property type="entry name" value="PAS domain"/>
    <property type="match status" value="7"/>
</dbReference>
<dbReference type="PROSITE" id="PS50112">
    <property type="entry name" value="PAS"/>
    <property type="match status" value="7"/>
</dbReference>
<dbReference type="Gene3D" id="1.10.287.130">
    <property type="match status" value="1"/>
</dbReference>
<dbReference type="InterPro" id="IPR013656">
    <property type="entry name" value="PAS_4"/>
</dbReference>
<organism evidence="10">
    <name type="scientific">Roseihalotalea indica</name>
    <dbReference type="NCBI Taxonomy" id="2867963"/>
    <lineage>
        <taxon>Bacteria</taxon>
        <taxon>Pseudomonadati</taxon>
        <taxon>Bacteroidota</taxon>
        <taxon>Cytophagia</taxon>
        <taxon>Cytophagales</taxon>
        <taxon>Catalimonadaceae</taxon>
        <taxon>Roseihalotalea</taxon>
    </lineage>
</organism>
<keyword evidence="3" id="KW-0597">Phosphoprotein</keyword>
<dbReference type="Pfam" id="PF00512">
    <property type="entry name" value="HisKA"/>
    <property type="match status" value="1"/>
</dbReference>
<evidence type="ECO:0000259" key="9">
    <source>
        <dbReference type="PROSITE" id="PS50113"/>
    </source>
</evidence>
<dbReference type="Pfam" id="PF08448">
    <property type="entry name" value="PAS_4"/>
    <property type="match status" value="1"/>
</dbReference>
<feature type="domain" description="PAS" evidence="8">
    <location>
        <begin position="1"/>
        <end position="64"/>
    </location>
</feature>
<dbReference type="InterPro" id="IPR013655">
    <property type="entry name" value="PAS_fold_3"/>
</dbReference>
<dbReference type="PANTHER" id="PTHR43304:SF1">
    <property type="entry name" value="PAC DOMAIN-CONTAINING PROTEIN"/>
    <property type="match status" value="1"/>
</dbReference>
<dbReference type="EC" id="2.7.13.3" evidence="2"/>
<keyword evidence="4" id="KW-0808">Transferase</keyword>
<dbReference type="SMART" id="SM00387">
    <property type="entry name" value="HATPase_c"/>
    <property type="match status" value="1"/>
</dbReference>
<dbReference type="InterPro" id="IPR001610">
    <property type="entry name" value="PAC"/>
</dbReference>
<dbReference type="AlphaFoldDB" id="A0AA49GQP5"/>
<feature type="domain" description="PAC" evidence="9">
    <location>
        <begin position="65"/>
        <end position="119"/>
    </location>
</feature>
<evidence type="ECO:0000256" key="3">
    <source>
        <dbReference type="ARBA" id="ARBA00022553"/>
    </source>
</evidence>
<dbReference type="PRINTS" id="PR00344">
    <property type="entry name" value="BCTRLSENSOR"/>
</dbReference>
<feature type="coiled-coil region" evidence="6">
    <location>
        <begin position="490"/>
        <end position="517"/>
    </location>
</feature>
<dbReference type="InterPro" id="IPR000700">
    <property type="entry name" value="PAS-assoc_C"/>
</dbReference>
<evidence type="ECO:0000256" key="2">
    <source>
        <dbReference type="ARBA" id="ARBA00012438"/>
    </source>
</evidence>
<dbReference type="SUPFAM" id="SSF47384">
    <property type="entry name" value="Homodimeric domain of signal transducing histidine kinase"/>
    <property type="match status" value="1"/>
</dbReference>
<dbReference type="InterPro" id="IPR035965">
    <property type="entry name" value="PAS-like_dom_sf"/>
</dbReference>
<dbReference type="InterPro" id="IPR005467">
    <property type="entry name" value="His_kinase_dom"/>
</dbReference>
<sequence>MLRHISDAVITVDQDFCISSWNPAAEIIYGWEEKQVIGQRVSEVLPTEYREGSGEKARTKLEFEGEWQGEVVQKHRNGAPIIILSSVTWINDSSGQRIGAVAVNRDITRQKKAEDTLRENEKRFERVVRATTDAIWDWDLLADTVWWSKGVCNLFGYYKREVSPKSGWWLERIHPDDQPQVSESLQKLFESQDTYWECEYRFKKADGTYAWVLDKGSVERNATGQACRMMGGMSDITSRMAATELLRKSEERFAKAFHLSPAAQLIICRRNETVLDVNESFAQLVGYDREEIIGKKTASLNIVERDQIDHKRKIVEQKGIIRNVEQTYRTASGELLRVLVSDEIIELEGEPCHLIIAVDITPTPQKKAEEALRKSEESFTKIFNASPAAQVIVRKSDRQILHVNESCLKLIGCPRQDLVGRSAATLNIFTDKQREEFKQQLVDNQGVLWNTEMAIRTASGQKHTVLTSVEPLELDSEACLLVTSIDITKRKKAEQKLLKLKNELAQLERQFRGLVENSKDLFTVATPEGIHYVSNNVQQILGYTPEEYKQLKANKLSHPDDPPARWDELKKPGDTIQITFRGQHKNGEWRWMEGTATNLSHVKEVGGILFTLRDITKKKLTEDALRGSEIRFKALVEASSQIVWTTEVTGEVREDSPSWRKFTGQTYEQWKGYGWLEAIHPEDRARVAAEWQTALQQEVTLTTEYRLKNAVDEWRWTLVRAVPLRNGKIYGWVGMNSDITVQKKAEEAVRESESRLKQLTESLPQLVWTCQPDGSCDYLSKQWVEYTGIPEEEQLGFAWLEQLHPDDREATIAAWNQAVETNTDFRVEFRIRCHDGQYRWFDTLATRLYDVEGQLLKWFGTNTDIEDKKQIELENKRVNDELDKFVYSASHDLRSPLVGIMGLLSVARNSVEQPALIQEYLNKMQGCTEKLDAILQSILEYSYNNRYDLKIEAVDIRTLVDDCFTNLADVPGIRAVEKRIEVHQSKKLQLDRHRLELIFKHLLKNAIQFRDTHKQHSTIHITVKVADSLEISVRDNGTGIKRAHLPKVFDMFYRASNQSQGAGLGLYITKEVVTKLKGKIEVQSHLEKGTIFIITIPITKLCIRLKGKNQNER</sequence>
<feature type="domain" description="PAS" evidence="8">
    <location>
        <begin position="375"/>
        <end position="441"/>
    </location>
</feature>
<dbReference type="SMART" id="SM00388">
    <property type="entry name" value="HisKA"/>
    <property type="match status" value="1"/>
</dbReference>
<feature type="domain" description="PAS" evidence="8">
    <location>
        <begin position="507"/>
        <end position="561"/>
    </location>
</feature>
<dbReference type="InterPro" id="IPR036890">
    <property type="entry name" value="HATPase_C_sf"/>
</dbReference>
<dbReference type="Pfam" id="PF02518">
    <property type="entry name" value="HATPase_c"/>
    <property type="match status" value="1"/>
</dbReference>
<evidence type="ECO:0000256" key="4">
    <source>
        <dbReference type="ARBA" id="ARBA00022679"/>
    </source>
</evidence>
<feature type="domain" description="PAC" evidence="9">
    <location>
        <begin position="825"/>
        <end position="877"/>
    </location>
</feature>
<dbReference type="CDD" id="cd00075">
    <property type="entry name" value="HATPase"/>
    <property type="match status" value="1"/>
</dbReference>
<dbReference type="EMBL" id="CP120682">
    <property type="protein sequence ID" value="WKN39245.1"/>
    <property type="molecule type" value="Genomic_DNA"/>
</dbReference>
<dbReference type="InterPro" id="IPR004358">
    <property type="entry name" value="Sig_transdc_His_kin-like_C"/>
</dbReference>
<dbReference type="InterPro" id="IPR003594">
    <property type="entry name" value="HATPase_dom"/>
</dbReference>
<dbReference type="CDD" id="cd00130">
    <property type="entry name" value="PAS"/>
    <property type="match status" value="7"/>
</dbReference>
<feature type="domain" description="PAC" evidence="9">
    <location>
        <begin position="701"/>
        <end position="751"/>
    </location>
</feature>
<dbReference type="SUPFAM" id="SSF55785">
    <property type="entry name" value="PYP-like sensor domain (PAS domain)"/>
    <property type="match status" value="7"/>
</dbReference>
<proteinExistence type="predicted"/>
<dbReference type="NCBIfam" id="TIGR00229">
    <property type="entry name" value="sensory_box"/>
    <property type="match status" value="7"/>
</dbReference>
<dbReference type="Gene3D" id="3.30.565.10">
    <property type="entry name" value="Histidine kinase-like ATPase, C-terminal domain"/>
    <property type="match status" value="1"/>
</dbReference>
<dbReference type="Pfam" id="PF08447">
    <property type="entry name" value="PAS_3"/>
    <property type="match status" value="4"/>
</dbReference>
<dbReference type="GO" id="GO:0000155">
    <property type="term" value="F:phosphorelay sensor kinase activity"/>
    <property type="evidence" value="ECO:0007669"/>
    <property type="project" value="InterPro"/>
</dbReference>
<keyword evidence="6" id="KW-0175">Coiled coil</keyword>
<dbReference type="InterPro" id="IPR052162">
    <property type="entry name" value="Sensor_kinase/Photoreceptor"/>
</dbReference>
<evidence type="ECO:0000259" key="7">
    <source>
        <dbReference type="PROSITE" id="PS50109"/>
    </source>
</evidence>
<feature type="domain" description="PAC" evidence="9">
    <location>
        <begin position="196"/>
        <end position="248"/>
    </location>
</feature>
<dbReference type="SUPFAM" id="SSF55874">
    <property type="entry name" value="ATPase domain of HSP90 chaperone/DNA topoisomerase II/histidine kinase"/>
    <property type="match status" value="1"/>
</dbReference>
<feature type="domain" description="PAS" evidence="8">
    <location>
        <begin position="120"/>
        <end position="192"/>
    </location>
</feature>
<evidence type="ECO:0000256" key="6">
    <source>
        <dbReference type="SAM" id="Coils"/>
    </source>
</evidence>
<dbReference type="FunFam" id="3.30.450.20:FF:000099">
    <property type="entry name" value="Sensory box sensor histidine kinase"/>
    <property type="match status" value="2"/>
</dbReference>
<name>A0AA49GQP5_9BACT</name>
<dbReference type="InterPro" id="IPR000014">
    <property type="entry name" value="PAS"/>
</dbReference>
<dbReference type="PANTHER" id="PTHR43304">
    <property type="entry name" value="PHYTOCHROME-LIKE PROTEIN CPH1"/>
    <property type="match status" value="1"/>
</dbReference>
<keyword evidence="5" id="KW-0418">Kinase</keyword>
<protein>
    <recommendedName>
        <fullName evidence="2">histidine kinase</fullName>
        <ecNumber evidence="2">2.7.13.3</ecNumber>
    </recommendedName>
</protein>
<dbReference type="InterPro" id="IPR036097">
    <property type="entry name" value="HisK_dim/P_sf"/>
</dbReference>
<comment type="catalytic activity">
    <reaction evidence="1">
        <text>ATP + protein L-histidine = ADP + protein N-phospho-L-histidine.</text>
        <dbReference type="EC" id="2.7.13.3"/>
    </reaction>
</comment>
<evidence type="ECO:0000259" key="8">
    <source>
        <dbReference type="PROSITE" id="PS50112"/>
    </source>
</evidence>
<feature type="domain" description="PAS" evidence="8">
    <location>
        <begin position="752"/>
        <end position="822"/>
    </location>
</feature>
<feature type="domain" description="Histidine kinase" evidence="7">
    <location>
        <begin position="888"/>
        <end position="1100"/>
    </location>
</feature>
<accession>A0AA49GQP5</accession>
<feature type="domain" description="PAS" evidence="8">
    <location>
        <begin position="249"/>
        <end position="317"/>
    </location>
</feature>
<dbReference type="CDD" id="cd00082">
    <property type="entry name" value="HisKA"/>
    <property type="match status" value="1"/>
</dbReference>
<reference evidence="10" key="1">
    <citation type="journal article" date="2023" name="Comput. Struct. Biotechnol. J.">
        <title>Discovery of a novel marine Bacteroidetes with a rich repertoire of carbohydrate-active enzymes.</title>
        <authorList>
            <person name="Chen B."/>
            <person name="Liu G."/>
            <person name="Chen Q."/>
            <person name="Wang H."/>
            <person name="Liu L."/>
            <person name="Tang K."/>
        </authorList>
    </citation>
    <scope>NUCLEOTIDE SEQUENCE</scope>
    <source>
        <strain evidence="10">TK19036</strain>
    </source>
</reference>
<reference evidence="10" key="2">
    <citation type="journal article" date="2024" name="Antonie Van Leeuwenhoek">
        <title>Roseihalotalea indica gen. nov., sp. nov., a halophilic Bacteroidetes from mesopelagic Southwest Indian Ocean with higher carbohydrate metabolic potential.</title>
        <authorList>
            <person name="Chen B."/>
            <person name="Zhang M."/>
            <person name="Lin D."/>
            <person name="Ye J."/>
            <person name="Tang K."/>
        </authorList>
    </citation>
    <scope>NUCLEOTIDE SEQUENCE</scope>
    <source>
        <strain evidence="10">TK19036</strain>
    </source>
</reference>
<feature type="domain" description="PAS" evidence="8">
    <location>
        <begin position="628"/>
        <end position="698"/>
    </location>
</feature>
<gene>
    <name evidence="10" type="ORF">K4G66_11130</name>
</gene>